<keyword evidence="1" id="KW-0812">Transmembrane</keyword>
<organism evidence="2 3">
    <name type="scientific">Tepidibacter thalassicus DSM 15285</name>
    <dbReference type="NCBI Taxonomy" id="1123350"/>
    <lineage>
        <taxon>Bacteria</taxon>
        <taxon>Bacillati</taxon>
        <taxon>Bacillota</taxon>
        <taxon>Clostridia</taxon>
        <taxon>Peptostreptococcales</taxon>
        <taxon>Peptostreptococcaceae</taxon>
        <taxon>Tepidibacter</taxon>
    </lineage>
</organism>
<evidence type="ECO:0000313" key="3">
    <source>
        <dbReference type="Proteomes" id="UP000242520"/>
    </source>
</evidence>
<dbReference type="EMBL" id="FQXH01000018">
    <property type="protein sequence ID" value="SHH35080.1"/>
    <property type="molecule type" value="Genomic_DNA"/>
</dbReference>
<proteinExistence type="predicted"/>
<accession>A0A1M5S9G5</accession>
<sequence>MCYDKEILQQIIDDAYKGDVDEVLSHIDNCPVCKSNFEKLKQQDKLIESVLNVGMKIPPRRPINVYTVDFNKENKRRIFNMSKKARRWSLVAAGIVICGGLLFAEPVRAKAEELLKMFRMQEITSVSISESDIMEINDLFSKGNGYKDISDIGSIAVSKKGNEIRIKGPSDADEIKEKMSINKVIKAPKEFVYTYAVKHPKTDVTIKLDVDKTNDLLNYLGEKVSIPKALDQKPFVIHLNDVVEYEIVKNEGYQYIKVTEMDAPTLQIPKDVDEKQLIKTLFSTNFLPKNLKKQFMSISDLTSVLPIPYSPEYQSKRDLTINGQKAVIIETEDPEYSYVEIYFKDKNKIYYINTNCSVEEILPLIEEMR</sequence>
<keyword evidence="1" id="KW-0472">Membrane</keyword>
<gene>
    <name evidence="2" type="ORF">SAMN02744040_01675</name>
</gene>
<name>A0A1M5S9G5_9FIRM</name>
<keyword evidence="3" id="KW-1185">Reference proteome</keyword>
<dbReference type="Proteomes" id="UP000242520">
    <property type="component" value="Unassembled WGS sequence"/>
</dbReference>
<dbReference type="STRING" id="1123350.SAMN02744040_01675"/>
<evidence type="ECO:0000256" key="1">
    <source>
        <dbReference type="SAM" id="Phobius"/>
    </source>
</evidence>
<dbReference type="AlphaFoldDB" id="A0A1M5S9G5"/>
<evidence type="ECO:0000313" key="2">
    <source>
        <dbReference type="EMBL" id="SHH35080.1"/>
    </source>
</evidence>
<feature type="transmembrane region" description="Helical" evidence="1">
    <location>
        <begin position="85"/>
        <end position="104"/>
    </location>
</feature>
<keyword evidence="1" id="KW-1133">Transmembrane helix</keyword>
<dbReference type="RefSeq" id="WP_072725487.1">
    <property type="nucleotide sequence ID" value="NZ_FQXH01000018.1"/>
</dbReference>
<protein>
    <submittedName>
        <fullName evidence="2">Uncharacterized protein</fullName>
    </submittedName>
</protein>
<reference evidence="3" key="1">
    <citation type="submission" date="2016-11" db="EMBL/GenBank/DDBJ databases">
        <authorList>
            <person name="Varghese N."/>
            <person name="Submissions S."/>
        </authorList>
    </citation>
    <scope>NUCLEOTIDE SEQUENCE [LARGE SCALE GENOMIC DNA]</scope>
    <source>
        <strain evidence="3">DSM 15285</strain>
    </source>
</reference>
<dbReference type="OrthoDB" id="2079550at2"/>